<accession>A0A2T7SSW2</accession>
<dbReference type="InterPro" id="IPR025438">
    <property type="entry name" value="DUF4180"/>
</dbReference>
<feature type="domain" description="DUF4180" evidence="1">
    <location>
        <begin position="19"/>
        <end position="128"/>
    </location>
</feature>
<dbReference type="AlphaFoldDB" id="A0A2T7SSW2"/>
<dbReference type="GO" id="GO:0016787">
    <property type="term" value="F:hydrolase activity"/>
    <property type="evidence" value="ECO:0007669"/>
    <property type="project" value="UniProtKB-KW"/>
</dbReference>
<evidence type="ECO:0000313" key="3">
    <source>
        <dbReference type="Proteomes" id="UP000245992"/>
    </source>
</evidence>
<dbReference type="Pfam" id="PF13788">
    <property type="entry name" value="DUF4180"/>
    <property type="match status" value="1"/>
</dbReference>
<protein>
    <submittedName>
        <fullName evidence="2">Alpha/beta hydrolase</fullName>
    </submittedName>
</protein>
<dbReference type="EMBL" id="AZSP01000318">
    <property type="protein sequence ID" value="PVE05891.1"/>
    <property type="molecule type" value="Genomic_DNA"/>
</dbReference>
<name>A0A2T7SSW2_9ACTN</name>
<keyword evidence="3" id="KW-1185">Reference proteome</keyword>
<gene>
    <name evidence="2" type="ORF">Y717_34095</name>
</gene>
<organism evidence="2 3">
    <name type="scientific">Streptomyces scopuliridis RB72</name>
    <dbReference type="NCBI Taxonomy" id="1440053"/>
    <lineage>
        <taxon>Bacteria</taxon>
        <taxon>Bacillati</taxon>
        <taxon>Actinomycetota</taxon>
        <taxon>Actinomycetes</taxon>
        <taxon>Kitasatosporales</taxon>
        <taxon>Streptomycetaceae</taxon>
        <taxon>Streptomyces</taxon>
    </lineage>
</organism>
<dbReference type="RefSeq" id="WP_051746145.1">
    <property type="nucleotide sequence ID" value="NZ_AZSP01000318.1"/>
</dbReference>
<keyword evidence="2" id="KW-0378">Hydrolase</keyword>
<evidence type="ECO:0000259" key="1">
    <source>
        <dbReference type="Pfam" id="PF13788"/>
    </source>
</evidence>
<evidence type="ECO:0000313" key="2">
    <source>
        <dbReference type="EMBL" id="PVE05891.1"/>
    </source>
</evidence>
<dbReference type="STRING" id="1440053.GCA_000718095_04591"/>
<reference evidence="2 3" key="1">
    <citation type="submission" date="2013-12" db="EMBL/GenBank/DDBJ databases">
        <title>Annotated genome of Streptomyces scopuliridis.</title>
        <authorList>
            <person name="Olson J.B."/>
        </authorList>
    </citation>
    <scope>NUCLEOTIDE SEQUENCE [LARGE SCALE GENOMIC DNA]</scope>
    <source>
        <strain evidence="2 3">RB72</strain>
    </source>
</reference>
<proteinExistence type="predicted"/>
<dbReference type="OrthoDB" id="8595425at2"/>
<sequence length="135" mass="14936">MAEPAETSQPLQTLQHIHGIPVLLCAPDGDPLRGEREALDLIGDAFHLGAVWVVIPAGRFEDAFFQLRTRVAGDIVQKFVNYRLRVAVVGDIARHTDGSASLRDFVRESNRGTQLWFLPDIESLSARLGPQPHES</sequence>
<dbReference type="Proteomes" id="UP000245992">
    <property type="component" value="Unassembled WGS sequence"/>
</dbReference>
<comment type="caution">
    <text evidence="2">The sequence shown here is derived from an EMBL/GenBank/DDBJ whole genome shotgun (WGS) entry which is preliminary data.</text>
</comment>